<organism evidence="2 3">
    <name type="scientific">Trichocladium antarcticum</name>
    <dbReference type="NCBI Taxonomy" id="1450529"/>
    <lineage>
        <taxon>Eukaryota</taxon>
        <taxon>Fungi</taxon>
        <taxon>Dikarya</taxon>
        <taxon>Ascomycota</taxon>
        <taxon>Pezizomycotina</taxon>
        <taxon>Sordariomycetes</taxon>
        <taxon>Sordariomycetidae</taxon>
        <taxon>Sordariales</taxon>
        <taxon>Chaetomiaceae</taxon>
        <taxon>Trichocladium</taxon>
    </lineage>
</organism>
<proteinExistence type="predicted"/>
<reference evidence="2" key="2">
    <citation type="submission" date="2023-05" db="EMBL/GenBank/DDBJ databases">
        <authorList>
            <consortium name="Lawrence Berkeley National Laboratory"/>
            <person name="Steindorff A."/>
            <person name="Hensen N."/>
            <person name="Bonometti L."/>
            <person name="Westerberg I."/>
            <person name="Brannstrom I.O."/>
            <person name="Guillou S."/>
            <person name="Cros-Aarteil S."/>
            <person name="Calhoun S."/>
            <person name="Haridas S."/>
            <person name="Kuo A."/>
            <person name="Mondo S."/>
            <person name="Pangilinan J."/>
            <person name="Riley R."/>
            <person name="Labutti K."/>
            <person name="Andreopoulos B."/>
            <person name="Lipzen A."/>
            <person name="Chen C."/>
            <person name="Yanf M."/>
            <person name="Daum C."/>
            <person name="Ng V."/>
            <person name="Clum A."/>
            <person name="Ohm R."/>
            <person name="Martin F."/>
            <person name="Silar P."/>
            <person name="Natvig D."/>
            <person name="Lalanne C."/>
            <person name="Gautier V."/>
            <person name="Ament-Velasquez S.L."/>
            <person name="Kruys A."/>
            <person name="Hutchinson M.I."/>
            <person name="Powell A.J."/>
            <person name="Barry K."/>
            <person name="Miller A.N."/>
            <person name="Grigoriev I.V."/>
            <person name="Debuchy R."/>
            <person name="Gladieux P."/>
            <person name="Thoren M.H."/>
            <person name="Johannesson H."/>
        </authorList>
    </citation>
    <scope>NUCLEOTIDE SEQUENCE</scope>
    <source>
        <strain evidence="2">CBS 123565</strain>
    </source>
</reference>
<keyword evidence="3" id="KW-1185">Reference proteome</keyword>
<dbReference type="Pfam" id="PF06985">
    <property type="entry name" value="HET"/>
    <property type="match status" value="1"/>
</dbReference>
<dbReference type="AlphaFoldDB" id="A0AAN6UMT5"/>
<name>A0AAN6UMT5_9PEZI</name>
<evidence type="ECO:0000259" key="1">
    <source>
        <dbReference type="Pfam" id="PF06985"/>
    </source>
</evidence>
<reference evidence="2" key="1">
    <citation type="journal article" date="2023" name="Mol. Phylogenet. Evol.">
        <title>Genome-scale phylogeny and comparative genomics of the fungal order Sordariales.</title>
        <authorList>
            <person name="Hensen N."/>
            <person name="Bonometti L."/>
            <person name="Westerberg I."/>
            <person name="Brannstrom I.O."/>
            <person name="Guillou S."/>
            <person name="Cros-Aarteil S."/>
            <person name="Calhoun S."/>
            <person name="Haridas S."/>
            <person name="Kuo A."/>
            <person name="Mondo S."/>
            <person name="Pangilinan J."/>
            <person name="Riley R."/>
            <person name="LaButti K."/>
            <person name="Andreopoulos B."/>
            <person name="Lipzen A."/>
            <person name="Chen C."/>
            <person name="Yan M."/>
            <person name="Daum C."/>
            <person name="Ng V."/>
            <person name="Clum A."/>
            <person name="Steindorff A."/>
            <person name="Ohm R.A."/>
            <person name="Martin F."/>
            <person name="Silar P."/>
            <person name="Natvig D.O."/>
            <person name="Lalanne C."/>
            <person name="Gautier V."/>
            <person name="Ament-Velasquez S.L."/>
            <person name="Kruys A."/>
            <person name="Hutchinson M.I."/>
            <person name="Powell A.J."/>
            <person name="Barry K."/>
            <person name="Miller A.N."/>
            <person name="Grigoriev I.V."/>
            <person name="Debuchy R."/>
            <person name="Gladieux P."/>
            <person name="Hiltunen Thoren M."/>
            <person name="Johannesson H."/>
        </authorList>
    </citation>
    <scope>NUCLEOTIDE SEQUENCE</scope>
    <source>
        <strain evidence="2">CBS 123565</strain>
    </source>
</reference>
<dbReference type="PANTHER" id="PTHR33112">
    <property type="entry name" value="DOMAIN PROTEIN, PUTATIVE-RELATED"/>
    <property type="match status" value="1"/>
</dbReference>
<dbReference type="Proteomes" id="UP001304895">
    <property type="component" value="Unassembled WGS sequence"/>
</dbReference>
<accession>A0AAN6UMT5</accession>
<evidence type="ECO:0000313" key="3">
    <source>
        <dbReference type="Proteomes" id="UP001304895"/>
    </source>
</evidence>
<evidence type="ECO:0000313" key="2">
    <source>
        <dbReference type="EMBL" id="KAK4135918.1"/>
    </source>
</evidence>
<dbReference type="PANTHER" id="PTHR33112:SF16">
    <property type="entry name" value="HETEROKARYON INCOMPATIBILITY DOMAIN-CONTAINING PROTEIN"/>
    <property type="match status" value="1"/>
</dbReference>
<comment type="caution">
    <text evidence="2">The sequence shown here is derived from an EMBL/GenBank/DDBJ whole genome shotgun (WGS) entry which is preliminary data.</text>
</comment>
<feature type="domain" description="Heterokaryon incompatibility" evidence="1">
    <location>
        <begin position="177"/>
        <end position="343"/>
    </location>
</feature>
<protein>
    <submittedName>
        <fullName evidence="2">HET-domain-containing protein</fullName>
    </submittedName>
</protein>
<gene>
    <name evidence="2" type="ORF">BT67DRAFT_448809</name>
</gene>
<dbReference type="InterPro" id="IPR010730">
    <property type="entry name" value="HET"/>
</dbReference>
<dbReference type="EMBL" id="MU853405">
    <property type="protein sequence ID" value="KAK4135918.1"/>
    <property type="molecule type" value="Genomic_DNA"/>
</dbReference>
<sequence>MSRYGNRMPSGDPNCGLCVAQFQERWSSLAEIQDHAEDGCPYCANMLEGLLYLVPDLETRFGEDAQFRFERRRDMTVYADPNGSLRGACPDKIKLQYRWFMADEQQPYEPPGDTAAESSFIRAKSWIQECLENHKLCGDDEPSALPTRILALSEPDGASNGERGVRLISSSGQTGRYIALSHSWGGEHPLTTTTATIDQHMAGIPLGSLPATFQDACHIARRLGIAYLWIDSLCIIQDSTADWALEASRMASIYRNSWLTVYATASSSPRSGIFRRRQAVWIAADDPADETLAILFPEAATLRRQLRLSLRLAPVHPDLTPHADPARQKTALPLLARAWAYQERLLAPRVLHFGPHEVLWECMQRLDCDCGGVGAGTAARRPEHMGVYAARDTTGQLPPKVSHYAALHVGVVGGGGEAKAKKGRRKLLARWQEMVEEYTNRALTFPADRLPAFSGVAAEMVAALGMRYRAGQWEEALPEALLFERTGSNAVAGLAVDDVRAAPSWSWASPDAPVRFLISLAGPPEWAKPVVHARVVEVRSVPSGPDERGQVTRDESYVMLSAQLLDASLCFSEEPYLVPNKPWTYIRHAVARGIKGPQAAADKLGPGSFMVRAGKKPPLCFVPDVRLCDELGQWVWKGEEEIRCAMIMESQETGYWLVLRQIGNQGPTYERIGVVKDHEAIWPPTDDRKSIKII</sequence>